<feature type="domain" description="D-isomer specific 2-hydroxyacid dehydrogenase NAD-binding" evidence="6">
    <location>
        <begin position="107"/>
        <end position="278"/>
    </location>
</feature>
<dbReference type="EMBL" id="CP097119">
    <property type="protein sequence ID" value="USS89402.1"/>
    <property type="molecule type" value="Genomic_DNA"/>
</dbReference>
<gene>
    <name evidence="7" type="ORF">M3M40_00930</name>
</gene>
<accession>A0A9Q8ZUA1</accession>
<dbReference type="CDD" id="cd12172">
    <property type="entry name" value="PGDH_like_2"/>
    <property type="match status" value="1"/>
</dbReference>
<dbReference type="PANTHER" id="PTHR42789">
    <property type="entry name" value="D-ISOMER SPECIFIC 2-HYDROXYACID DEHYDROGENASE FAMILY PROTEIN (AFU_ORTHOLOGUE AFUA_6G10090)"/>
    <property type="match status" value="1"/>
</dbReference>
<dbReference type="AlphaFoldDB" id="A0A9Q8ZUA1"/>
<name>A0A9Q8ZUA1_9LACO</name>
<comment type="similarity">
    <text evidence="1 4">Belongs to the D-isomer specific 2-hydroxyacid dehydrogenase family.</text>
</comment>
<evidence type="ECO:0000256" key="4">
    <source>
        <dbReference type="RuleBase" id="RU003719"/>
    </source>
</evidence>
<keyword evidence="8" id="KW-1185">Reference proteome</keyword>
<dbReference type="InterPro" id="IPR006139">
    <property type="entry name" value="D-isomer_2_OHA_DH_cat_dom"/>
</dbReference>
<evidence type="ECO:0000256" key="1">
    <source>
        <dbReference type="ARBA" id="ARBA00005854"/>
    </source>
</evidence>
<dbReference type="InterPro" id="IPR006140">
    <property type="entry name" value="D-isomer_DH_NAD-bd"/>
</dbReference>
<dbReference type="PROSITE" id="PS00671">
    <property type="entry name" value="D_2_HYDROXYACID_DH_3"/>
    <property type="match status" value="1"/>
</dbReference>
<protein>
    <submittedName>
        <fullName evidence="7">Phosphoglycerate dehydrogenase</fullName>
    </submittedName>
</protein>
<dbReference type="SUPFAM" id="SSF51735">
    <property type="entry name" value="NAD(P)-binding Rossmann-fold domains"/>
    <property type="match status" value="1"/>
</dbReference>
<dbReference type="GO" id="GO:0051287">
    <property type="term" value="F:NAD binding"/>
    <property type="evidence" value="ECO:0007669"/>
    <property type="project" value="InterPro"/>
</dbReference>
<keyword evidence="2 4" id="KW-0560">Oxidoreductase</keyword>
<feature type="domain" description="D-isomer specific 2-hydroxyacid dehydrogenase catalytic" evidence="5">
    <location>
        <begin position="6"/>
        <end position="309"/>
    </location>
</feature>
<dbReference type="SUPFAM" id="SSF52283">
    <property type="entry name" value="Formate/glycerate dehydrogenase catalytic domain-like"/>
    <property type="match status" value="1"/>
</dbReference>
<sequence>MPKKIAIPKNLEPAGKKLLKEHGFTIVELPDQKTSTLLKLASDAFGVILYTAPFPNDTITHMPNLKILARYGVGYNNLDVPYLNKHGIFVTITPLANASTVAETTMASILALSKHLVPATNEMRAGHWAEARSHVGFDLAGKTLGIIGYGRIGKMVEKKMSALDMRILVSSPHATKATYGTVVDRDTLLQEADVVTLHMPVLPATKHSIAAREFNLMKDSAVLINFSRGAIVNTPDLITALQTGSISGAALDVFDEEPLPLTSPLYQLDNVLMTPHIAANTVECNNRMATDAVKEIIRVAEGEQPQWPVH</sequence>
<dbReference type="PANTHER" id="PTHR42789:SF1">
    <property type="entry name" value="D-ISOMER SPECIFIC 2-HYDROXYACID DEHYDROGENASE FAMILY PROTEIN (AFU_ORTHOLOGUE AFUA_6G10090)"/>
    <property type="match status" value="1"/>
</dbReference>
<evidence type="ECO:0000259" key="6">
    <source>
        <dbReference type="Pfam" id="PF02826"/>
    </source>
</evidence>
<evidence type="ECO:0000313" key="7">
    <source>
        <dbReference type="EMBL" id="USS89402.1"/>
    </source>
</evidence>
<keyword evidence="3" id="KW-0520">NAD</keyword>
<evidence type="ECO:0000256" key="3">
    <source>
        <dbReference type="ARBA" id="ARBA00023027"/>
    </source>
</evidence>
<dbReference type="RefSeq" id="WP_252766952.1">
    <property type="nucleotide sequence ID" value="NZ_CP097119.1"/>
</dbReference>
<evidence type="ECO:0000313" key="8">
    <source>
        <dbReference type="Proteomes" id="UP001055911"/>
    </source>
</evidence>
<dbReference type="Proteomes" id="UP001055911">
    <property type="component" value="Chromosome"/>
</dbReference>
<evidence type="ECO:0000259" key="5">
    <source>
        <dbReference type="Pfam" id="PF00389"/>
    </source>
</evidence>
<organism evidence="7 8">
    <name type="scientific">Fructilactobacillus cliffordii</name>
    <dbReference type="NCBI Taxonomy" id="2940299"/>
    <lineage>
        <taxon>Bacteria</taxon>
        <taxon>Bacillati</taxon>
        <taxon>Bacillota</taxon>
        <taxon>Bacilli</taxon>
        <taxon>Lactobacillales</taxon>
        <taxon>Lactobacillaceae</taxon>
        <taxon>Fructilactobacillus</taxon>
    </lineage>
</organism>
<dbReference type="Gene3D" id="3.40.50.720">
    <property type="entry name" value="NAD(P)-binding Rossmann-like Domain"/>
    <property type="match status" value="2"/>
</dbReference>
<reference evidence="7" key="1">
    <citation type="submission" date="2022-05" db="EMBL/GenBank/DDBJ databases">
        <authorList>
            <person name="Oliphant S.A."/>
            <person name="Watson-Haigh N.S."/>
            <person name="Sumby K.M."/>
            <person name="Gardner J.M."/>
            <person name="Jiranek V."/>
        </authorList>
    </citation>
    <scope>NUCLEOTIDE SEQUENCE</scope>
    <source>
        <strain evidence="7">KI4_B1</strain>
    </source>
</reference>
<dbReference type="InterPro" id="IPR050857">
    <property type="entry name" value="D-2-hydroxyacid_DH"/>
</dbReference>
<evidence type="ECO:0000256" key="2">
    <source>
        <dbReference type="ARBA" id="ARBA00023002"/>
    </source>
</evidence>
<dbReference type="InterPro" id="IPR036291">
    <property type="entry name" value="NAD(P)-bd_dom_sf"/>
</dbReference>
<dbReference type="InterPro" id="IPR029753">
    <property type="entry name" value="D-isomer_DH_CS"/>
</dbReference>
<dbReference type="Pfam" id="PF02826">
    <property type="entry name" value="2-Hacid_dh_C"/>
    <property type="match status" value="1"/>
</dbReference>
<dbReference type="GO" id="GO:0016616">
    <property type="term" value="F:oxidoreductase activity, acting on the CH-OH group of donors, NAD or NADP as acceptor"/>
    <property type="evidence" value="ECO:0007669"/>
    <property type="project" value="InterPro"/>
</dbReference>
<dbReference type="Pfam" id="PF00389">
    <property type="entry name" value="2-Hacid_dh"/>
    <property type="match status" value="1"/>
</dbReference>
<proteinExistence type="inferred from homology"/>
<dbReference type="FunFam" id="3.40.50.720:FF:000203">
    <property type="entry name" value="D-3-phosphoglycerate dehydrogenase (SerA)"/>
    <property type="match status" value="1"/>
</dbReference>